<dbReference type="Pfam" id="PF04865">
    <property type="entry name" value="Baseplate_J"/>
    <property type="match status" value="1"/>
</dbReference>
<sequence length="396" mass="40453">MPYQYLDGTGVIVADTATVQATVIAEWQTALGADVVTTTDTPQGVLIAQEVTARSNVIQNNADVANQINPNIAGGIFLDAILALTGNQRIAAAYTTVTVEMLGIPTSIIPAGVIARTGAGDQFYSIAPVTIGSGGDAFVTFQAFTQGAIPCAANALNIIVTGAIGLNSLTNPTAGIIGGTGQSDASARSSRTAMLGAQSQSLSQSIISNLLTVPNVTDVSFVENIEDFTQTISGVSLKPKSIYVCCLGGADADIAAMLSAKKSGGVGYNGSVTVPYTDPYSGQVTNVQFDRGAAVEILVQVTVKPTNAVANLTTAIQNAILAYAAGQINGESGFKLGVDVSPYELAGAINAQYPQIFVSKILIALASDGIYTANSIAMNKNQYAAIVASDITVLTA</sequence>
<proteinExistence type="predicted"/>
<evidence type="ECO:0000259" key="1">
    <source>
        <dbReference type="Pfam" id="PF04865"/>
    </source>
</evidence>
<accession>A0A6J5LG71</accession>
<organism evidence="2">
    <name type="scientific">uncultured Caudovirales phage</name>
    <dbReference type="NCBI Taxonomy" id="2100421"/>
    <lineage>
        <taxon>Viruses</taxon>
        <taxon>Duplodnaviria</taxon>
        <taxon>Heunggongvirae</taxon>
        <taxon>Uroviricota</taxon>
        <taxon>Caudoviricetes</taxon>
        <taxon>Peduoviridae</taxon>
        <taxon>Maltschvirus</taxon>
        <taxon>Maltschvirus maltsch</taxon>
    </lineage>
</organism>
<feature type="domain" description="Baseplate protein J-like barrel" evidence="1">
    <location>
        <begin position="98"/>
        <end position="176"/>
    </location>
</feature>
<reference evidence="2" key="1">
    <citation type="submission" date="2020-04" db="EMBL/GenBank/DDBJ databases">
        <authorList>
            <person name="Chiriac C."/>
            <person name="Salcher M."/>
            <person name="Ghai R."/>
            <person name="Kavagutti S V."/>
        </authorList>
    </citation>
    <scope>NUCLEOTIDE SEQUENCE</scope>
</reference>
<dbReference type="EMBL" id="LR796256">
    <property type="protein sequence ID" value="CAB4132116.1"/>
    <property type="molecule type" value="Genomic_DNA"/>
</dbReference>
<gene>
    <name evidence="2" type="ORF">UFOVP138_49</name>
</gene>
<protein>
    <submittedName>
        <fullName evidence="2">Baseplate protein J-like</fullName>
    </submittedName>
</protein>
<evidence type="ECO:0000313" key="2">
    <source>
        <dbReference type="EMBL" id="CAB4132116.1"/>
    </source>
</evidence>
<name>A0A6J5LG71_9CAUD</name>
<dbReference type="InterPro" id="IPR006949">
    <property type="entry name" value="Barrel_Baseplate_J-like"/>
</dbReference>